<dbReference type="HOGENOM" id="CLU_000288_81_13_1"/>
<keyword evidence="5" id="KW-0418">Kinase</keyword>
<dbReference type="PANTHER" id="PTHR47634">
    <property type="entry name" value="PROTEIN KINASE DOMAIN-CONTAINING PROTEIN-RELATED"/>
    <property type="match status" value="1"/>
</dbReference>
<dbReference type="FunFam" id="1.10.510.10:FF:000339">
    <property type="entry name" value="Serine/threonine-protein kinase SRPK-like protein"/>
    <property type="match status" value="1"/>
</dbReference>
<keyword evidence="2" id="KW-0723">Serine/threonine-protein kinase</keyword>
<comment type="catalytic activity">
    <reaction evidence="7">
        <text>L-threonyl-[protein] + ATP = O-phospho-L-threonyl-[protein] + ADP + H(+)</text>
        <dbReference type="Rhea" id="RHEA:46608"/>
        <dbReference type="Rhea" id="RHEA-COMP:11060"/>
        <dbReference type="Rhea" id="RHEA-COMP:11605"/>
        <dbReference type="ChEBI" id="CHEBI:15378"/>
        <dbReference type="ChEBI" id="CHEBI:30013"/>
        <dbReference type="ChEBI" id="CHEBI:30616"/>
        <dbReference type="ChEBI" id="CHEBI:61977"/>
        <dbReference type="ChEBI" id="CHEBI:456216"/>
        <dbReference type="EC" id="2.7.11.1"/>
    </reaction>
</comment>
<dbReference type="InParanoid" id="D8S728"/>
<keyword evidence="13" id="KW-1185">Reference proteome</keyword>
<evidence type="ECO:0000313" key="13">
    <source>
        <dbReference type="Proteomes" id="UP000001514"/>
    </source>
</evidence>
<dbReference type="AlphaFoldDB" id="D8S728"/>
<dbReference type="EMBL" id="GL377605">
    <property type="protein sequence ID" value="EFJ19677.1"/>
    <property type="molecule type" value="Genomic_DNA"/>
</dbReference>
<feature type="domain" description="Protein kinase" evidence="11">
    <location>
        <begin position="50"/>
        <end position="453"/>
    </location>
</feature>
<dbReference type="SUPFAM" id="SSF56112">
    <property type="entry name" value="Protein kinase-like (PK-like)"/>
    <property type="match status" value="1"/>
</dbReference>
<dbReference type="Proteomes" id="UP000001514">
    <property type="component" value="Unassembled WGS sequence"/>
</dbReference>
<proteinExistence type="predicted"/>
<evidence type="ECO:0000313" key="12">
    <source>
        <dbReference type="EMBL" id="EFJ19677.1"/>
    </source>
</evidence>
<dbReference type="InterPro" id="IPR017441">
    <property type="entry name" value="Protein_kinase_ATP_BS"/>
</dbReference>
<evidence type="ECO:0000256" key="6">
    <source>
        <dbReference type="ARBA" id="ARBA00022840"/>
    </source>
</evidence>
<dbReference type="CDD" id="cd14136">
    <property type="entry name" value="STKc_SRPK"/>
    <property type="match status" value="1"/>
</dbReference>
<keyword evidence="3" id="KW-0808">Transferase</keyword>
<sequence>MEEEEEESLLLNREEEEVVFKNDDEESSEDYRPGGYHPVCVGDLYKDGRYLVRKKLGWGHFSTVWLSSDRHNENKNIALKIQKSAQHYTEAAMDEITILTQISKGDPENKKCVVKLLDHFRHTGPNGQHVCLVFELLGDNLLTLIKRHNCRGLPLQVVREISAQVLVGLDYLHRELSIIHTDLKPENILLTMPLPKARVFDHKKKSRAEENTDATGKEGGDEFDGIATNKSMKDREPGKAEIEAFQDAWKNIGLDKSCLEDAPSDVEKLICEVKKPPPVASNCKTSHDVDLRCKIVDLGNACWTYKQFTADIQTRQYRCPEVLVGSKYSTPADMWSLACVVFELATGDVLFDPHTGEDYDRDEDHLALTMELLGRMPRKVALGGRYSHDYFNRHGDLRHIRKLRFWPLKRVLVEKYDFSEVDAQDLSSFLCPILEFVPEKRLTAAQALQHSWLNSGPLLVTPSPAIIAEEEAKLLSSEQTLSKSDDAAALAPAPPSKLTSAKGILLPLSFLKHSRGLKACNTTA</sequence>
<feature type="region of interest" description="Disordered" evidence="10">
    <location>
        <begin position="201"/>
        <end position="232"/>
    </location>
</feature>
<comment type="catalytic activity">
    <reaction evidence="8">
        <text>L-seryl-[protein] + ATP = O-phospho-L-seryl-[protein] + ADP + H(+)</text>
        <dbReference type="Rhea" id="RHEA:17989"/>
        <dbReference type="Rhea" id="RHEA-COMP:9863"/>
        <dbReference type="Rhea" id="RHEA-COMP:11604"/>
        <dbReference type="ChEBI" id="CHEBI:15378"/>
        <dbReference type="ChEBI" id="CHEBI:29999"/>
        <dbReference type="ChEBI" id="CHEBI:30616"/>
        <dbReference type="ChEBI" id="CHEBI:83421"/>
        <dbReference type="ChEBI" id="CHEBI:456216"/>
        <dbReference type="EC" id="2.7.11.1"/>
    </reaction>
</comment>
<dbReference type="Gene3D" id="3.30.200.20">
    <property type="entry name" value="Phosphorylase Kinase, domain 1"/>
    <property type="match status" value="1"/>
</dbReference>
<dbReference type="Gene3D" id="1.10.510.10">
    <property type="entry name" value="Transferase(Phosphotransferase) domain 1"/>
    <property type="match status" value="1"/>
</dbReference>
<evidence type="ECO:0000256" key="2">
    <source>
        <dbReference type="ARBA" id="ARBA00022527"/>
    </source>
</evidence>
<dbReference type="Gramene" id="EFJ19677">
    <property type="protein sequence ID" value="EFJ19677"/>
    <property type="gene ID" value="SELMODRAFT_110202"/>
</dbReference>
<dbReference type="InterPro" id="IPR008271">
    <property type="entry name" value="Ser/Thr_kinase_AS"/>
</dbReference>
<evidence type="ECO:0000256" key="10">
    <source>
        <dbReference type="SAM" id="MobiDB-lite"/>
    </source>
</evidence>
<dbReference type="GO" id="GO:0005524">
    <property type="term" value="F:ATP binding"/>
    <property type="evidence" value="ECO:0007669"/>
    <property type="project" value="UniProtKB-UniRule"/>
</dbReference>
<evidence type="ECO:0000256" key="4">
    <source>
        <dbReference type="ARBA" id="ARBA00022741"/>
    </source>
</evidence>
<evidence type="ECO:0000256" key="1">
    <source>
        <dbReference type="ARBA" id="ARBA00012513"/>
    </source>
</evidence>
<gene>
    <name evidence="12" type="ORF">SELMODRAFT_110202</name>
</gene>
<protein>
    <recommendedName>
        <fullName evidence="1">non-specific serine/threonine protein kinase</fullName>
        <ecNumber evidence="1">2.7.11.1</ecNumber>
    </recommendedName>
</protein>
<dbReference type="PROSITE" id="PS00108">
    <property type="entry name" value="PROTEIN_KINASE_ST"/>
    <property type="match status" value="1"/>
</dbReference>
<feature type="binding site" evidence="9">
    <location>
        <position position="80"/>
    </location>
    <ligand>
        <name>ATP</name>
        <dbReference type="ChEBI" id="CHEBI:30616"/>
    </ligand>
</feature>
<evidence type="ECO:0000256" key="7">
    <source>
        <dbReference type="ARBA" id="ARBA00047899"/>
    </source>
</evidence>
<evidence type="ECO:0000256" key="3">
    <source>
        <dbReference type="ARBA" id="ARBA00022679"/>
    </source>
</evidence>
<feature type="compositionally biased region" description="Basic and acidic residues" evidence="10">
    <location>
        <begin position="207"/>
        <end position="220"/>
    </location>
</feature>
<dbReference type="EC" id="2.7.11.1" evidence="1"/>
<dbReference type="FunFam" id="3.30.200.20:FF:000770">
    <property type="entry name" value="SRSF protein kinase 2"/>
    <property type="match status" value="1"/>
</dbReference>
<accession>D8S728</accession>
<dbReference type="InterPro" id="IPR000719">
    <property type="entry name" value="Prot_kinase_dom"/>
</dbReference>
<dbReference type="PROSITE" id="PS00107">
    <property type="entry name" value="PROTEIN_KINASE_ATP"/>
    <property type="match status" value="1"/>
</dbReference>
<keyword evidence="6 9" id="KW-0067">ATP-binding</keyword>
<dbReference type="OMA" id="CPMDITR"/>
<dbReference type="KEGG" id="smo:SELMODRAFT_110202"/>
<dbReference type="PANTHER" id="PTHR47634:SF9">
    <property type="entry name" value="PROTEIN KINASE DOMAIN-CONTAINING PROTEIN-RELATED"/>
    <property type="match status" value="1"/>
</dbReference>
<evidence type="ECO:0000256" key="9">
    <source>
        <dbReference type="PROSITE-ProRule" id="PRU10141"/>
    </source>
</evidence>
<dbReference type="InterPro" id="IPR051334">
    <property type="entry name" value="SRPK"/>
</dbReference>
<dbReference type="eggNOG" id="KOG1290">
    <property type="taxonomic scope" value="Eukaryota"/>
</dbReference>
<dbReference type="GO" id="GO:0004674">
    <property type="term" value="F:protein serine/threonine kinase activity"/>
    <property type="evidence" value="ECO:0000318"/>
    <property type="project" value="GO_Central"/>
</dbReference>
<dbReference type="Pfam" id="PF00069">
    <property type="entry name" value="Pkinase"/>
    <property type="match status" value="2"/>
</dbReference>
<name>D8S728_SELML</name>
<feature type="region of interest" description="Disordered" evidence="10">
    <location>
        <begin position="1"/>
        <end position="33"/>
    </location>
</feature>
<evidence type="ECO:0000256" key="5">
    <source>
        <dbReference type="ARBA" id="ARBA00022777"/>
    </source>
</evidence>
<keyword evidence="4 9" id="KW-0547">Nucleotide-binding</keyword>
<dbReference type="GO" id="GO:0000245">
    <property type="term" value="P:spliceosomal complex assembly"/>
    <property type="evidence" value="ECO:0000318"/>
    <property type="project" value="GO_Central"/>
</dbReference>
<dbReference type="GO" id="GO:0050684">
    <property type="term" value="P:regulation of mRNA processing"/>
    <property type="evidence" value="ECO:0000318"/>
    <property type="project" value="GO_Central"/>
</dbReference>
<dbReference type="PROSITE" id="PS50011">
    <property type="entry name" value="PROTEIN_KINASE_DOM"/>
    <property type="match status" value="1"/>
</dbReference>
<organism evidence="13">
    <name type="scientific">Selaginella moellendorffii</name>
    <name type="common">Spikemoss</name>
    <dbReference type="NCBI Taxonomy" id="88036"/>
    <lineage>
        <taxon>Eukaryota</taxon>
        <taxon>Viridiplantae</taxon>
        <taxon>Streptophyta</taxon>
        <taxon>Embryophyta</taxon>
        <taxon>Tracheophyta</taxon>
        <taxon>Lycopodiopsida</taxon>
        <taxon>Selaginellales</taxon>
        <taxon>Selaginellaceae</taxon>
        <taxon>Selaginella</taxon>
    </lineage>
</organism>
<evidence type="ECO:0000259" key="11">
    <source>
        <dbReference type="PROSITE" id="PS50011"/>
    </source>
</evidence>
<dbReference type="SMART" id="SM00220">
    <property type="entry name" value="S_TKc"/>
    <property type="match status" value="1"/>
</dbReference>
<dbReference type="InterPro" id="IPR011009">
    <property type="entry name" value="Kinase-like_dom_sf"/>
</dbReference>
<dbReference type="STRING" id="88036.D8S728"/>
<reference evidence="12 13" key="1">
    <citation type="journal article" date="2011" name="Science">
        <title>The Selaginella genome identifies genetic changes associated with the evolution of vascular plants.</title>
        <authorList>
            <person name="Banks J.A."/>
            <person name="Nishiyama T."/>
            <person name="Hasebe M."/>
            <person name="Bowman J.L."/>
            <person name="Gribskov M."/>
            <person name="dePamphilis C."/>
            <person name="Albert V.A."/>
            <person name="Aono N."/>
            <person name="Aoyama T."/>
            <person name="Ambrose B.A."/>
            <person name="Ashton N.W."/>
            <person name="Axtell M.J."/>
            <person name="Barker E."/>
            <person name="Barker M.S."/>
            <person name="Bennetzen J.L."/>
            <person name="Bonawitz N.D."/>
            <person name="Chapple C."/>
            <person name="Cheng C."/>
            <person name="Correa L.G."/>
            <person name="Dacre M."/>
            <person name="DeBarry J."/>
            <person name="Dreyer I."/>
            <person name="Elias M."/>
            <person name="Engstrom E.M."/>
            <person name="Estelle M."/>
            <person name="Feng L."/>
            <person name="Finet C."/>
            <person name="Floyd S.K."/>
            <person name="Frommer W.B."/>
            <person name="Fujita T."/>
            <person name="Gramzow L."/>
            <person name="Gutensohn M."/>
            <person name="Harholt J."/>
            <person name="Hattori M."/>
            <person name="Heyl A."/>
            <person name="Hirai T."/>
            <person name="Hiwatashi Y."/>
            <person name="Ishikawa M."/>
            <person name="Iwata M."/>
            <person name="Karol K.G."/>
            <person name="Koehler B."/>
            <person name="Kolukisaoglu U."/>
            <person name="Kubo M."/>
            <person name="Kurata T."/>
            <person name="Lalonde S."/>
            <person name="Li K."/>
            <person name="Li Y."/>
            <person name="Litt A."/>
            <person name="Lyons E."/>
            <person name="Manning G."/>
            <person name="Maruyama T."/>
            <person name="Michael T.P."/>
            <person name="Mikami K."/>
            <person name="Miyazaki S."/>
            <person name="Morinaga S."/>
            <person name="Murata T."/>
            <person name="Mueller-Roeber B."/>
            <person name="Nelson D.R."/>
            <person name="Obara M."/>
            <person name="Oguri Y."/>
            <person name="Olmstead R.G."/>
            <person name="Onodera N."/>
            <person name="Petersen B.L."/>
            <person name="Pils B."/>
            <person name="Prigge M."/>
            <person name="Rensing S.A."/>
            <person name="Riano-Pachon D.M."/>
            <person name="Roberts A.W."/>
            <person name="Sato Y."/>
            <person name="Scheller H.V."/>
            <person name="Schulz B."/>
            <person name="Schulz C."/>
            <person name="Shakirov E.V."/>
            <person name="Shibagaki N."/>
            <person name="Shinohara N."/>
            <person name="Shippen D.E."/>
            <person name="Soerensen I."/>
            <person name="Sotooka R."/>
            <person name="Sugimoto N."/>
            <person name="Sugita M."/>
            <person name="Sumikawa N."/>
            <person name="Tanurdzic M."/>
            <person name="Theissen G."/>
            <person name="Ulvskov P."/>
            <person name="Wakazuki S."/>
            <person name="Weng J.K."/>
            <person name="Willats W.W."/>
            <person name="Wipf D."/>
            <person name="Wolf P.G."/>
            <person name="Yang L."/>
            <person name="Zimmer A.D."/>
            <person name="Zhu Q."/>
            <person name="Mitros T."/>
            <person name="Hellsten U."/>
            <person name="Loque D."/>
            <person name="Otillar R."/>
            <person name="Salamov A."/>
            <person name="Schmutz J."/>
            <person name="Shapiro H."/>
            <person name="Lindquist E."/>
            <person name="Lucas S."/>
            <person name="Rokhsar D."/>
            <person name="Grigoriev I.V."/>
        </authorList>
    </citation>
    <scope>NUCLEOTIDE SEQUENCE [LARGE SCALE GENOMIC DNA]</scope>
</reference>
<dbReference type="OrthoDB" id="2649at2759"/>
<evidence type="ECO:0000256" key="8">
    <source>
        <dbReference type="ARBA" id="ARBA00048679"/>
    </source>
</evidence>